<dbReference type="GO" id="GO:0005886">
    <property type="term" value="C:plasma membrane"/>
    <property type="evidence" value="ECO:0007669"/>
    <property type="project" value="UniProtKB-SubCell"/>
</dbReference>
<evidence type="ECO:0000256" key="5">
    <source>
        <dbReference type="ARBA" id="ARBA00023136"/>
    </source>
</evidence>
<dbReference type="InterPro" id="IPR001123">
    <property type="entry name" value="LeuE-type"/>
</dbReference>
<feature type="transmembrane region" description="Helical" evidence="6">
    <location>
        <begin position="166"/>
        <end position="188"/>
    </location>
</feature>
<feature type="transmembrane region" description="Helical" evidence="6">
    <location>
        <begin position="20"/>
        <end position="45"/>
    </location>
</feature>
<name>A0A6J4J0L1_9ACTN</name>
<evidence type="ECO:0000256" key="6">
    <source>
        <dbReference type="SAM" id="Phobius"/>
    </source>
</evidence>
<evidence type="ECO:0000256" key="3">
    <source>
        <dbReference type="ARBA" id="ARBA00022692"/>
    </source>
</evidence>
<keyword evidence="2" id="KW-1003">Cell membrane</keyword>
<dbReference type="PANTHER" id="PTHR30086:SF20">
    <property type="entry name" value="ARGININE EXPORTER PROTEIN ARGO-RELATED"/>
    <property type="match status" value="1"/>
</dbReference>
<keyword evidence="5 6" id="KW-0472">Membrane</keyword>
<protein>
    <submittedName>
        <fullName evidence="7">Arginine exporter protein ArgO</fullName>
    </submittedName>
</protein>
<dbReference type="GO" id="GO:0015171">
    <property type="term" value="F:amino acid transmembrane transporter activity"/>
    <property type="evidence" value="ECO:0007669"/>
    <property type="project" value="TreeGrafter"/>
</dbReference>
<feature type="transmembrane region" description="Helical" evidence="6">
    <location>
        <begin position="86"/>
        <end position="105"/>
    </location>
</feature>
<organism evidence="7">
    <name type="scientific">uncultured Blastococcus sp</name>
    <dbReference type="NCBI Taxonomy" id="217144"/>
    <lineage>
        <taxon>Bacteria</taxon>
        <taxon>Bacillati</taxon>
        <taxon>Actinomycetota</taxon>
        <taxon>Actinomycetes</taxon>
        <taxon>Geodermatophilales</taxon>
        <taxon>Geodermatophilaceae</taxon>
        <taxon>Blastococcus</taxon>
        <taxon>environmental samples</taxon>
    </lineage>
</organism>
<sequence length="224" mass="22726">MSWTAARSFPTVGLVLTTPALLAVASGLALGLGLIVAIGAQNAFVLRQGLRVEHVSAVVAVCAASDIALIAAGVLGAGAALSQVPWLIPVVCFAGAAFLLCYGLLAARRALRPGALLPDAAGARTGMAVTVGTALALTWLNPHVYLDTVVLLGSMASTYDEHRWQFAAGAALGSVLWFTGLGYGARLLRPVFARPTAWRVLDGGIAVVMTALAISLAVRGAAGA</sequence>
<comment type="subcellular location">
    <subcellularLocation>
        <location evidence="1">Cell membrane</location>
        <topology evidence="1">Multi-pass membrane protein</topology>
    </subcellularLocation>
</comment>
<gene>
    <name evidence="7" type="ORF">AVDCRST_MAG57-2825</name>
</gene>
<accession>A0A6J4J0L1</accession>
<dbReference type="Pfam" id="PF01810">
    <property type="entry name" value="LysE"/>
    <property type="match status" value="1"/>
</dbReference>
<feature type="transmembrane region" description="Helical" evidence="6">
    <location>
        <begin position="57"/>
        <end position="80"/>
    </location>
</feature>
<dbReference type="PANTHER" id="PTHR30086">
    <property type="entry name" value="ARGININE EXPORTER PROTEIN ARGO"/>
    <property type="match status" value="1"/>
</dbReference>
<feature type="transmembrane region" description="Helical" evidence="6">
    <location>
        <begin position="126"/>
        <end position="146"/>
    </location>
</feature>
<evidence type="ECO:0000313" key="7">
    <source>
        <dbReference type="EMBL" id="CAA9264490.1"/>
    </source>
</evidence>
<dbReference type="EMBL" id="CADCTI010000235">
    <property type="protein sequence ID" value="CAA9264490.1"/>
    <property type="molecule type" value="Genomic_DNA"/>
</dbReference>
<dbReference type="AlphaFoldDB" id="A0A6J4J0L1"/>
<evidence type="ECO:0000256" key="4">
    <source>
        <dbReference type="ARBA" id="ARBA00022989"/>
    </source>
</evidence>
<evidence type="ECO:0000256" key="2">
    <source>
        <dbReference type="ARBA" id="ARBA00022475"/>
    </source>
</evidence>
<proteinExistence type="predicted"/>
<keyword evidence="4 6" id="KW-1133">Transmembrane helix</keyword>
<keyword evidence="3 6" id="KW-0812">Transmembrane</keyword>
<feature type="transmembrane region" description="Helical" evidence="6">
    <location>
        <begin position="200"/>
        <end position="222"/>
    </location>
</feature>
<reference evidence="7" key="1">
    <citation type="submission" date="2020-02" db="EMBL/GenBank/DDBJ databases">
        <authorList>
            <person name="Meier V. D."/>
        </authorList>
    </citation>
    <scope>NUCLEOTIDE SEQUENCE</scope>
    <source>
        <strain evidence="7">AVDCRST_MAG57</strain>
    </source>
</reference>
<evidence type="ECO:0000256" key="1">
    <source>
        <dbReference type="ARBA" id="ARBA00004651"/>
    </source>
</evidence>